<feature type="transmembrane region" description="Helical" evidence="1">
    <location>
        <begin position="48"/>
        <end position="70"/>
    </location>
</feature>
<keyword evidence="3" id="KW-1185">Reference proteome</keyword>
<reference evidence="2" key="2">
    <citation type="submission" date="2025-08" db="UniProtKB">
        <authorList>
            <consortium name="Ensembl"/>
        </authorList>
    </citation>
    <scope>IDENTIFICATION</scope>
</reference>
<feature type="transmembrane region" description="Helical" evidence="1">
    <location>
        <begin position="148"/>
        <end position="173"/>
    </location>
</feature>
<sequence length="270" mass="31187">SSFMVTAYFISSILLTLPLSIIILHHGLQQWRLKSFTSTSTTNHSDYFTYHLAIVELIGVLGHFIGLFGIFCPQYQTFLTGFYMFSFAWFGELYFHVLTCVERYLAVVHPVTYLSLRSDRAIRTLTVCCIWLICFVELGLMMREFFNFLNLCVLTLAMVCVFFCSVSVLCALTRPGPGEQRKTMKRIGRSKLRAFYTILSILGVLVVRCAWCLSWAVLYISQVRSNCFLMTYDLWFNLPCILVLPLLFLHRTGKLTFSRSHFFPQTLSLL</sequence>
<evidence type="ECO:0000313" key="2">
    <source>
        <dbReference type="Ensembl" id="ENSPFOP00000027274.1"/>
    </source>
</evidence>
<feature type="transmembrane region" description="Helical" evidence="1">
    <location>
        <begin position="194"/>
        <end position="220"/>
    </location>
</feature>
<keyword evidence="1" id="KW-1133">Transmembrane helix</keyword>
<dbReference type="Ensembl" id="ENSPFOT00000030326.1">
    <property type="protein sequence ID" value="ENSPFOP00000027274.1"/>
    <property type="gene ID" value="ENSPFOG00000021681.1"/>
</dbReference>
<accession>A0A096M783</accession>
<reference evidence="2" key="3">
    <citation type="submission" date="2025-09" db="UniProtKB">
        <authorList>
            <consortium name="Ensembl"/>
        </authorList>
    </citation>
    <scope>IDENTIFICATION</scope>
</reference>
<dbReference type="Proteomes" id="UP000028760">
    <property type="component" value="Unassembled WGS sequence"/>
</dbReference>
<evidence type="ECO:0000313" key="3">
    <source>
        <dbReference type="Proteomes" id="UP000028760"/>
    </source>
</evidence>
<evidence type="ECO:0000256" key="1">
    <source>
        <dbReference type="SAM" id="Phobius"/>
    </source>
</evidence>
<dbReference type="GeneTree" id="ENSGT00770000121696"/>
<organism evidence="2 3">
    <name type="scientific">Poecilia formosa</name>
    <name type="common">Amazon molly</name>
    <name type="synonym">Limia formosa</name>
    <dbReference type="NCBI Taxonomy" id="48698"/>
    <lineage>
        <taxon>Eukaryota</taxon>
        <taxon>Metazoa</taxon>
        <taxon>Chordata</taxon>
        <taxon>Craniata</taxon>
        <taxon>Vertebrata</taxon>
        <taxon>Euteleostomi</taxon>
        <taxon>Actinopterygii</taxon>
        <taxon>Neopterygii</taxon>
        <taxon>Teleostei</taxon>
        <taxon>Neoteleostei</taxon>
        <taxon>Acanthomorphata</taxon>
        <taxon>Ovalentaria</taxon>
        <taxon>Atherinomorphae</taxon>
        <taxon>Cyprinodontiformes</taxon>
        <taxon>Poeciliidae</taxon>
        <taxon>Poeciliinae</taxon>
        <taxon>Poecilia</taxon>
    </lineage>
</organism>
<proteinExistence type="predicted"/>
<keyword evidence="1" id="KW-0812">Transmembrane</keyword>
<dbReference type="SUPFAM" id="SSF81321">
    <property type="entry name" value="Family A G protein-coupled receptor-like"/>
    <property type="match status" value="1"/>
</dbReference>
<feature type="transmembrane region" description="Helical" evidence="1">
    <location>
        <begin position="6"/>
        <end position="28"/>
    </location>
</feature>
<dbReference type="EMBL" id="AYCK01026681">
    <property type="status" value="NOT_ANNOTATED_CDS"/>
    <property type="molecule type" value="Genomic_DNA"/>
</dbReference>
<feature type="transmembrane region" description="Helical" evidence="1">
    <location>
        <begin position="122"/>
        <end position="142"/>
    </location>
</feature>
<keyword evidence="1" id="KW-0472">Membrane</keyword>
<name>A0A096M783_POEFO</name>
<dbReference type="AlphaFoldDB" id="A0A096M783"/>
<dbReference type="STRING" id="48698.ENSPFOP00000027274"/>
<dbReference type="Gene3D" id="1.20.1070.10">
    <property type="entry name" value="Rhodopsin 7-helix transmembrane proteins"/>
    <property type="match status" value="1"/>
</dbReference>
<feature type="transmembrane region" description="Helical" evidence="1">
    <location>
        <begin position="232"/>
        <end position="249"/>
    </location>
</feature>
<reference evidence="3" key="1">
    <citation type="submission" date="2013-10" db="EMBL/GenBank/DDBJ databases">
        <authorList>
            <person name="Schartl M."/>
            <person name="Warren W."/>
        </authorList>
    </citation>
    <scope>NUCLEOTIDE SEQUENCE [LARGE SCALE GENOMIC DNA]</scope>
    <source>
        <strain evidence="3">female</strain>
    </source>
</reference>
<protein>
    <recommendedName>
        <fullName evidence="4">G-protein coupled receptors family 1 profile domain-containing protein</fullName>
    </recommendedName>
</protein>
<evidence type="ECO:0008006" key="4">
    <source>
        <dbReference type="Google" id="ProtNLM"/>
    </source>
</evidence>
<feature type="transmembrane region" description="Helical" evidence="1">
    <location>
        <begin position="82"/>
        <end position="101"/>
    </location>
</feature>